<proteinExistence type="predicted"/>
<feature type="region of interest" description="Disordered" evidence="1">
    <location>
        <begin position="72"/>
        <end position="132"/>
    </location>
</feature>
<dbReference type="Pfam" id="PF15370">
    <property type="entry name" value="NOPCHAP1"/>
    <property type="match status" value="1"/>
</dbReference>
<sequence length="132" mass="14276">MIPRTSDRKAYPIEPPTELLSRVQAFLPAIHASNEALAQRNPEDLDIENVGEDEEHYIEMNLGLGVFKAKRRNNNASSNDSDESDSNSESSSQSSSGSHETSSESSDRSCSPDASTNAKHITSGSIKPLPTT</sequence>
<dbReference type="EMBL" id="KN833690">
    <property type="protein sequence ID" value="KIK29169.1"/>
    <property type="molecule type" value="Genomic_DNA"/>
</dbReference>
<reference evidence="3" key="2">
    <citation type="submission" date="2015-01" db="EMBL/GenBank/DDBJ databases">
        <title>Evolutionary Origins and Diversification of the Mycorrhizal Mutualists.</title>
        <authorList>
            <consortium name="DOE Joint Genome Institute"/>
            <consortium name="Mycorrhizal Genomics Consortium"/>
            <person name="Kohler A."/>
            <person name="Kuo A."/>
            <person name="Nagy L.G."/>
            <person name="Floudas D."/>
            <person name="Copeland A."/>
            <person name="Barry K.W."/>
            <person name="Cichocki N."/>
            <person name="Veneault-Fourrey C."/>
            <person name="LaButti K."/>
            <person name="Lindquist E.A."/>
            <person name="Lipzen A."/>
            <person name="Lundell T."/>
            <person name="Morin E."/>
            <person name="Murat C."/>
            <person name="Riley R."/>
            <person name="Ohm R."/>
            <person name="Sun H."/>
            <person name="Tunlid A."/>
            <person name="Henrissat B."/>
            <person name="Grigoriev I.V."/>
            <person name="Hibbett D.S."/>
            <person name="Martin F."/>
        </authorList>
    </citation>
    <scope>NUCLEOTIDE SEQUENCE [LARGE SCALE GENOMIC DNA]</scope>
    <source>
        <strain evidence="3">441</strain>
    </source>
</reference>
<protein>
    <submittedName>
        <fullName evidence="2">Uncharacterized protein</fullName>
    </submittedName>
</protein>
<evidence type="ECO:0000313" key="2">
    <source>
        <dbReference type="EMBL" id="KIK29169.1"/>
    </source>
</evidence>
<accession>A0A0C9ZT33</accession>
<dbReference type="Proteomes" id="UP000054018">
    <property type="component" value="Unassembled WGS sequence"/>
</dbReference>
<reference evidence="2 3" key="1">
    <citation type="submission" date="2014-04" db="EMBL/GenBank/DDBJ databases">
        <authorList>
            <consortium name="DOE Joint Genome Institute"/>
            <person name="Kuo A."/>
            <person name="Kohler A."/>
            <person name="Costa M.D."/>
            <person name="Nagy L.G."/>
            <person name="Floudas D."/>
            <person name="Copeland A."/>
            <person name="Barry K.W."/>
            <person name="Cichocki N."/>
            <person name="Veneault-Fourrey C."/>
            <person name="LaButti K."/>
            <person name="Lindquist E.A."/>
            <person name="Lipzen A."/>
            <person name="Lundell T."/>
            <person name="Morin E."/>
            <person name="Murat C."/>
            <person name="Sun H."/>
            <person name="Tunlid A."/>
            <person name="Henrissat B."/>
            <person name="Grigoriev I.V."/>
            <person name="Hibbett D.S."/>
            <person name="Martin F."/>
            <person name="Nordberg H.P."/>
            <person name="Cantor M.N."/>
            <person name="Hua S.X."/>
        </authorList>
    </citation>
    <scope>NUCLEOTIDE SEQUENCE [LARGE SCALE GENOMIC DNA]</scope>
    <source>
        <strain evidence="2 3">441</strain>
    </source>
</reference>
<dbReference type="STRING" id="765257.A0A0C9ZT33"/>
<dbReference type="AlphaFoldDB" id="A0A0C9ZT33"/>
<gene>
    <name evidence="2" type="ORF">PISMIDRAFT_519447</name>
</gene>
<dbReference type="HOGENOM" id="CLU_1917901_0_0_1"/>
<evidence type="ECO:0000256" key="1">
    <source>
        <dbReference type="SAM" id="MobiDB-lite"/>
    </source>
</evidence>
<organism evidence="2 3">
    <name type="scientific">Pisolithus microcarpus 441</name>
    <dbReference type="NCBI Taxonomy" id="765257"/>
    <lineage>
        <taxon>Eukaryota</taxon>
        <taxon>Fungi</taxon>
        <taxon>Dikarya</taxon>
        <taxon>Basidiomycota</taxon>
        <taxon>Agaricomycotina</taxon>
        <taxon>Agaricomycetes</taxon>
        <taxon>Agaricomycetidae</taxon>
        <taxon>Boletales</taxon>
        <taxon>Sclerodermatineae</taxon>
        <taxon>Pisolithaceae</taxon>
        <taxon>Pisolithus</taxon>
    </lineage>
</organism>
<dbReference type="PANTHER" id="PTHR28674">
    <property type="entry name" value="SIMILAR TO DNA SEGMENT, CHR 10, WAYNE STATE UNIVERSITY 102,-EXPRESSED"/>
    <property type="match status" value="1"/>
</dbReference>
<keyword evidence="3" id="KW-1185">Reference proteome</keyword>
<dbReference type="GO" id="GO:0062064">
    <property type="term" value="F:box C/D methylation guide snoRNP complex binding"/>
    <property type="evidence" value="ECO:0007669"/>
    <property type="project" value="TreeGrafter"/>
</dbReference>
<feature type="compositionally biased region" description="Polar residues" evidence="1">
    <location>
        <begin position="116"/>
        <end position="132"/>
    </location>
</feature>
<evidence type="ECO:0000313" key="3">
    <source>
        <dbReference type="Proteomes" id="UP000054018"/>
    </source>
</evidence>
<dbReference type="PANTHER" id="PTHR28674:SF1">
    <property type="entry name" value="NOP PROTEIN CHAPERONE 1"/>
    <property type="match status" value="1"/>
</dbReference>
<dbReference type="InterPro" id="IPR027921">
    <property type="entry name" value="NOPCHAP1"/>
</dbReference>
<dbReference type="OrthoDB" id="1112980at2759"/>
<name>A0A0C9ZT33_9AGAM</name>
<dbReference type="GO" id="GO:0000492">
    <property type="term" value="P:box C/D snoRNP assembly"/>
    <property type="evidence" value="ECO:0007669"/>
    <property type="project" value="InterPro"/>
</dbReference>
<feature type="compositionally biased region" description="Low complexity" evidence="1">
    <location>
        <begin position="87"/>
        <end position="100"/>
    </location>
</feature>